<keyword evidence="2" id="KW-1185">Reference proteome</keyword>
<comment type="caution">
    <text evidence="1">The sequence shown here is derived from an EMBL/GenBank/DDBJ whole genome shotgun (WGS) entry which is preliminary data.</text>
</comment>
<evidence type="ECO:0000313" key="2">
    <source>
        <dbReference type="Proteomes" id="UP000298009"/>
    </source>
</evidence>
<dbReference type="EMBL" id="RQFK01000011">
    <property type="protein sequence ID" value="TGK86836.1"/>
    <property type="molecule type" value="Genomic_DNA"/>
</dbReference>
<name>A0A4R9IF01_9LEPT</name>
<gene>
    <name evidence="1" type="ORF">EHQ24_04340</name>
</gene>
<dbReference type="Proteomes" id="UP000298009">
    <property type="component" value="Unassembled WGS sequence"/>
</dbReference>
<dbReference type="OrthoDB" id="323529at2"/>
<proteinExistence type="predicted"/>
<sequence length="244" mass="27659">MKVSTTLKKKTPKPISSPDEIELKNLWHRLETKGLLQNHKADLSFRLPGKGSFLLIHREEGKKSKPEIAEYKIENPTESLRIHLVSDETLNLIRFHASMYSLRPDIGAVASFRPHWSSLLKTLDHPLPLVFDEQCRQLGAPVIHLPKHIDGSVKNNSIIQSGANAFLDENHVVITSVTRDKAIYNCELIEKCSKAYLLAYSTGNPIRNIPWWVRFIAKSRLLKDEKKASRAYALGQAPTGFKAY</sequence>
<protein>
    <submittedName>
        <fullName evidence="1">Aldose epimerase</fullName>
    </submittedName>
</protein>
<organism evidence="1 2">
    <name type="scientific">Leptospira noumeaensis</name>
    <dbReference type="NCBI Taxonomy" id="2484964"/>
    <lineage>
        <taxon>Bacteria</taxon>
        <taxon>Pseudomonadati</taxon>
        <taxon>Spirochaetota</taxon>
        <taxon>Spirochaetia</taxon>
        <taxon>Leptospirales</taxon>
        <taxon>Leptospiraceae</taxon>
        <taxon>Leptospira</taxon>
    </lineage>
</organism>
<accession>A0A4R9IF01</accession>
<evidence type="ECO:0000313" key="1">
    <source>
        <dbReference type="EMBL" id="TGK86836.1"/>
    </source>
</evidence>
<dbReference type="InterPro" id="IPR036409">
    <property type="entry name" value="Aldolase_II/adducin_N_sf"/>
</dbReference>
<reference evidence="1" key="1">
    <citation type="journal article" date="2019" name="PLoS Negl. Trop. Dis.">
        <title>Revisiting the worldwide diversity of Leptospira species in the environment.</title>
        <authorList>
            <person name="Vincent A.T."/>
            <person name="Schiettekatte O."/>
            <person name="Bourhy P."/>
            <person name="Veyrier F.J."/>
            <person name="Picardeau M."/>
        </authorList>
    </citation>
    <scope>NUCLEOTIDE SEQUENCE [LARGE SCALE GENOMIC DNA]</scope>
    <source>
        <strain evidence="1">201800287</strain>
    </source>
</reference>
<dbReference type="RefSeq" id="WP_135600456.1">
    <property type="nucleotide sequence ID" value="NZ_RQFK01000011.1"/>
</dbReference>
<dbReference type="Gene3D" id="3.40.225.10">
    <property type="entry name" value="Class II aldolase/adducin N-terminal domain"/>
    <property type="match status" value="1"/>
</dbReference>
<dbReference type="SUPFAM" id="SSF53639">
    <property type="entry name" value="AraD/HMP-PK domain-like"/>
    <property type="match status" value="1"/>
</dbReference>
<dbReference type="AlphaFoldDB" id="A0A4R9IF01"/>